<dbReference type="PANTHER" id="PTHR13369:SF3">
    <property type="entry name" value="METHYLTRANSFERASE DOMAIN-CONTAINING PROTEIN"/>
    <property type="match status" value="1"/>
</dbReference>
<dbReference type="GO" id="GO:0005737">
    <property type="term" value="C:cytoplasm"/>
    <property type="evidence" value="ECO:0007669"/>
    <property type="project" value="TreeGrafter"/>
</dbReference>
<dbReference type="KEGG" id="eac:EAL2_c07280"/>
<name>W8T2Q7_PEPAC</name>
<gene>
    <name evidence="2" type="ORF">EAL2_c07280</name>
</gene>
<keyword evidence="2" id="KW-0489">Methyltransferase</keyword>
<dbReference type="Pfam" id="PF13679">
    <property type="entry name" value="Methyltransf_32"/>
    <property type="match status" value="1"/>
</dbReference>
<dbReference type="Gene3D" id="3.40.50.150">
    <property type="entry name" value="Vaccinia Virus protein VP39"/>
    <property type="match status" value="1"/>
</dbReference>
<dbReference type="OrthoDB" id="5502211at2"/>
<feature type="domain" description="Methyltransferase" evidence="1">
    <location>
        <begin position="159"/>
        <end position="296"/>
    </location>
</feature>
<dbReference type="PATRIC" id="fig|1286171.3.peg.674"/>
<evidence type="ECO:0000259" key="1">
    <source>
        <dbReference type="Pfam" id="PF13679"/>
    </source>
</evidence>
<sequence>MKKQNIDKLALLLMGLRQRSQDNRDFFIGMNIMFKSGRKEFPATAVQKGDVFQLSYKGRKDSLDFEGICRLILREAADYDALGIEYVERGTIILIEGDSKAVNIRYADNIEDEDAVAKKQAQSMLGNREYRVKVGPASKLLKEIGILTQEGKIKNDKIRKYNQIDHFVELVDDIIKSFEHKETINIIDCACGKSYLSFVLNFYIKDVLKKNCHFIGIDNSESVIEASRKMAENLGYKNMEFVTEDLVSYSADRTVDMVISLHACDIATDMAIALGVRAGAGAIIAVPCCHKELLEQYSFEAFAPILKHGVFKARMADLITDGLRALLLEGHGYEVSAIEYISPLDTPKNLMIRAVKKEDTNHQAMESYTALKEMLRVEPTLEKLIY</sequence>
<keyword evidence="2" id="KW-0808">Transferase</keyword>
<dbReference type="AlphaFoldDB" id="W8T2Q7"/>
<dbReference type="CDD" id="cd02440">
    <property type="entry name" value="AdoMet_MTases"/>
    <property type="match status" value="1"/>
</dbReference>
<dbReference type="Proteomes" id="UP000019591">
    <property type="component" value="Chromosome"/>
</dbReference>
<dbReference type="InterPro" id="IPR029063">
    <property type="entry name" value="SAM-dependent_MTases_sf"/>
</dbReference>
<dbReference type="PANTHER" id="PTHR13369">
    <property type="match status" value="1"/>
</dbReference>
<dbReference type="SUPFAM" id="SSF53335">
    <property type="entry name" value="S-adenosyl-L-methionine-dependent methyltransferases"/>
    <property type="match status" value="1"/>
</dbReference>
<dbReference type="eggNOG" id="COG0500">
    <property type="taxonomic scope" value="Bacteria"/>
</dbReference>
<dbReference type="HOGENOM" id="CLU_031012_1_0_9"/>
<dbReference type="RefSeq" id="WP_025435071.1">
    <property type="nucleotide sequence ID" value="NZ_CP007452.1"/>
</dbReference>
<keyword evidence="3" id="KW-1185">Reference proteome</keyword>
<protein>
    <submittedName>
        <fullName evidence="2">Methyltransferase</fullName>
    </submittedName>
</protein>
<dbReference type="EMBL" id="CP007452">
    <property type="protein sequence ID" value="AHM56029.1"/>
    <property type="molecule type" value="Genomic_DNA"/>
</dbReference>
<evidence type="ECO:0000313" key="3">
    <source>
        <dbReference type="Proteomes" id="UP000019591"/>
    </source>
</evidence>
<accession>W8T2Q7</accession>
<dbReference type="GO" id="GO:0032259">
    <property type="term" value="P:methylation"/>
    <property type="evidence" value="ECO:0007669"/>
    <property type="project" value="UniProtKB-KW"/>
</dbReference>
<dbReference type="GO" id="GO:0008168">
    <property type="term" value="F:methyltransferase activity"/>
    <property type="evidence" value="ECO:0007669"/>
    <property type="project" value="UniProtKB-KW"/>
</dbReference>
<proteinExistence type="predicted"/>
<dbReference type="InterPro" id="IPR025714">
    <property type="entry name" value="Methyltranfer_dom"/>
</dbReference>
<evidence type="ECO:0000313" key="2">
    <source>
        <dbReference type="EMBL" id="AHM56029.1"/>
    </source>
</evidence>
<reference evidence="2 3" key="1">
    <citation type="journal article" date="2014" name="Genome Announc.">
        <title>Complete Genome Sequence of Amino Acid-Utilizing Eubacterium acidaminophilum al-2 (DSM 3953).</title>
        <authorList>
            <person name="Poehlein A."/>
            <person name="Andreesen J.R."/>
            <person name="Daniel R."/>
        </authorList>
    </citation>
    <scope>NUCLEOTIDE SEQUENCE [LARGE SCALE GENOMIC DNA]</scope>
    <source>
        <strain evidence="2 3">DSM 3953</strain>
    </source>
</reference>
<organism evidence="2 3">
    <name type="scientific">Peptoclostridium acidaminophilum DSM 3953</name>
    <dbReference type="NCBI Taxonomy" id="1286171"/>
    <lineage>
        <taxon>Bacteria</taxon>
        <taxon>Bacillati</taxon>
        <taxon>Bacillota</taxon>
        <taxon>Clostridia</taxon>
        <taxon>Peptostreptococcales</taxon>
        <taxon>Peptoclostridiaceae</taxon>
        <taxon>Peptoclostridium</taxon>
    </lineage>
</organism>
<dbReference type="STRING" id="1286171.EAL2_c07280"/>